<dbReference type="SMART" id="SM00363">
    <property type="entry name" value="S4"/>
    <property type="match status" value="1"/>
</dbReference>
<dbReference type="InterPro" id="IPR047048">
    <property type="entry name" value="TlyA"/>
</dbReference>
<comment type="similarity">
    <text evidence="2">Belongs to the TlyA family.</text>
</comment>
<dbReference type="PANTHER" id="PTHR32319:SF0">
    <property type="entry name" value="BACTERIAL HEMOLYSIN-LIKE PROTEIN"/>
    <property type="match status" value="1"/>
</dbReference>
<comment type="caution">
    <text evidence="5">The sequence shown here is derived from an EMBL/GenBank/DDBJ whole genome shotgun (WGS) entry which is preliminary data.</text>
</comment>
<dbReference type="Gene3D" id="3.40.50.150">
    <property type="entry name" value="Vaccinia Virus protein VP39"/>
    <property type="match status" value="1"/>
</dbReference>
<evidence type="ECO:0000256" key="3">
    <source>
        <dbReference type="PROSITE-ProRule" id="PRU00182"/>
    </source>
</evidence>
<evidence type="ECO:0000256" key="1">
    <source>
        <dbReference type="ARBA" id="ARBA00022884"/>
    </source>
</evidence>
<dbReference type="PROSITE" id="PS50889">
    <property type="entry name" value="S4"/>
    <property type="match status" value="1"/>
</dbReference>
<dbReference type="Gene3D" id="3.10.290.10">
    <property type="entry name" value="RNA-binding S4 domain"/>
    <property type="match status" value="1"/>
</dbReference>
<dbReference type="InterPro" id="IPR002877">
    <property type="entry name" value="RNA_MeTrfase_FtsJ_dom"/>
</dbReference>
<evidence type="ECO:0000313" key="6">
    <source>
        <dbReference type="Proteomes" id="UP001478817"/>
    </source>
</evidence>
<dbReference type="NCBIfam" id="TIGR00478">
    <property type="entry name" value="tly"/>
    <property type="match status" value="1"/>
</dbReference>
<evidence type="ECO:0000256" key="2">
    <source>
        <dbReference type="ARBA" id="ARBA00029460"/>
    </source>
</evidence>
<dbReference type="EMBL" id="JBBNGS010000011">
    <property type="protein sequence ID" value="MEQ2638010.1"/>
    <property type="molecule type" value="Genomic_DNA"/>
</dbReference>
<dbReference type="GO" id="GO:0008168">
    <property type="term" value="F:methyltransferase activity"/>
    <property type="evidence" value="ECO:0007669"/>
    <property type="project" value="UniProtKB-KW"/>
</dbReference>
<dbReference type="SUPFAM" id="SSF55174">
    <property type="entry name" value="Alpha-L RNA-binding motif"/>
    <property type="match status" value="1"/>
</dbReference>
<keyword evidence="5" id="KW-0808">Transferase</keyword>
<accession>A0ABV1IGJ2</accession>
<dbReference type="InterPro" id="IPR036986">
    <property type="entry name" value="S4_RNA-bd_sf"/>
</dbReference>
<keyword evidence="6" id="KW-1185">Reference proteome</keyword>
<evidence type="ECO:0000313" key="5">
    <source>
        <dbReference type="EMBL" id="MEQ2638010.1"/>
    </source>
</evidence>
<dbReference type="PIRSF" id="PIRSF005578">
    <property type="entry name" value="TlyA"/>
    <property type="match status" value="1"/>
</dbReference>
<name>A0ABV1IGJ2_9ACTN</name>
<dbReference type="GO" id="GO:0032259">
    <property type="term" value="P:methylation"/>
    <property type="evidence" value="ECO:0007669"/>
    <property type="project" value="UniProtKB-KW"/>
</dbReference>
<gene>
    <name evidence="5" type="ORF">AAAT05_06625</name>
</gene>
<dbReference type="InterPro" id="IPR029063">
    <property type="entry name" value="SAM-dependent_MTases_sf"/>
</dbReference>
<dbReference type="InterPro" id="IPR004538">
    <property type="entry name" value="Hemolysin_A/TlyA"/>
</dbReference>
<dbReference type="PANTHER" id="PTHR32319">
    <property type="entry name" value="BACTERIAL HEMOLYSIN-LIKE PROTEIN"/>
    <property type="match status" value="1"/>
</dbReference>
<protein>
    <submittedName>
        <fullName evidence="5">TlyA family RNA methyltransferase</fullName>
    </submittedName>
</protein>
<keyword evidence="1 3" id="KW-0694">RNA-binding</keyword>
<dbReference type="Proteomes" id="UP001478817">
    <property type="component" value="Unassembled WGS sequence"/>
</dbReference>
<organism evidence="5 6">
    <name type="scientific">Paratractidigestivibacter faecalis</name>
    <dbReference type="NCBI Taxonomy" id="2292441"/>
    <lineage>
        <taxon>Bacteria</taxon>
        <taxon>Bacillati</taxon>
        <taxon>Actinomycetota</taxon>
        <taxon>Coriobacteriia</taxon>
        <taxon>Coriobacteriales</taxon>
        <taxon>Atopobiaceae</taxon>
        <taxon>Paratractidigestivibacter</taxon>
    </lineage>
</organism>
<dbReference type="SUPFAM" id="SSF53335">
    <property type="entry name" value="S-adenosyl-L-methionine-dependent methyltransferases"/>
    <property type="match status" value="1"/>
</dbReference>
<dbReference type="RefSeq" id="WP_349182596.1">
    <property type="nucleotide sequence ID" value="NZ_JBBNGS010000011.1"/>
</dbReference>
<reference evidence="5 6" key="1">
    <citation type="submission" date="2024-04" db="EMBL/GenBank/DDBJ databases">
        <title>Human intestinal bacterial collection.</title>
        <authorList>
            <person name="Pauvert C."/>
            <person name="Hitch T.C.A."/>
            <person name="Clavel T."/>
        </authorList>
    </citation>
    <scope>NUCLEOTIDE SEQUENCE [LARGE SCALE GENOMIC DNA]</scope>
    <source>
        <strain evidence="5 6">CLA-AA-H197</strain>
    </source>
</reference>
<sequence>MAKRQRLDDELVEQGFFATRNEALRAIMAGEVSTSDRRLTSAGQKVERGLPLHVKGHGSYVSRGGLKLERGLDHFGVDPTGLACLDVGCSTGGFTDCLLRRGASSVLSVDVGYAQFDWALRQDARVTLMERTNIVDVPAAVGASCVDLAVCDVSFTSVTTVLPAVMELLRPHGAFLTLVKPQFEAAREDVGEGGVVRDQAVRDAAIERVRLAFEEAGLAVAGVCESPIHGHKGNVEYLLLGTRG</sequence>
<dbReference type="Pfam" id="PF01728">
    <property type="entry name" value="FtsJ"/>
    <property type="match status" value="1"/>
</dbReference>
<keyword evidence="5" id="KW-0489">Methyltransferase</keyword>
<feature type="domain" description="RNA-binding S4" evidence="4">
    <location>
        <begin position="5"/>
        <end position="69"/>
    </location>
</feature>
<dbReference type="Pfam" id="PF01479">
    <property type="entry name" value="S4"/>
    <property type="match status" value="1"/>
</dbReference>
<dbReference type="CDD" id="cd02440">
    <property type="entry name" value="AdoMet_MTases"/>
    <property type="match status" value="1"/>
</dbReference>
<dbReference type="InterPro" id="IPR002942">
    <property type="entry name" value="S4_RNA-bd"/>
</dbReference>
<proteinExistence type="inferred from homology"/>
<evidence type="ECO:0000259" key="4">
    <source>
        <dbReference type="SMART" id="SM00363"/>
    </source>
</evidence>